<name>A0A1S0U4S5_LOALO</name>
<dbReference type="InParanoid" id="A0A1S0U4S5"/>
<dbReference type="KEGG" id="loa:LOAG_03635"/>
<reference evidence="1" key="1">
    <citation type="submission" date="2012-04" db="EMBL/GenBank/DDBJ databases">
        <title>The Genome Sequence of Loa loa.</title>
        <authorList>
            <consortium name="The Broad Institute Genome Sequencing Platform"/>
            <consortium name="Broad Institute Genome Sequencing Center for Infectious Disease"/>
            <person name="Nutman T.B."/>
            <person name="Fink D.L."/>
            <person name="Russ C."/>
            <person name="Young S."/>
            <person name="Zeng Q."/>
            <person name="Gargeya S."/>
            <person name="Alvarado L."/>
            <person name="Berlin A."/>
            <person name="Chapman S.B."/>
            <person name="Chen Z."/>
            <person name="Freedman E."/>
            <person name="Gellesch M."/>
            <person name="Goldberg J."/>
            <person name="Griggs A."/>
            <person name="Gujja S."/>
            <person name="Heilman E.R."/>
            <person name="Heiman D."/>
            <person name="Howarth C."/>
            <person name="Mehta T."/>
            <person name="Neiman D."/>
            <person name="Pearson M."/>
            <person name="Roberts A."/>
            <person name="Saif S."/>
            <person name="Shea T."/>
            <person name="Shenoy N."/>
            <person name="Sisk P."/>
            <person name="Stolte C."/>
            <person name="Sykes S."/>
            <person name="White J."/>
            <person name="Yandava C."/>
            <person name="Haas B."/>
            <person name="Henn M.R."/>
            <person name="Nusbaum C."/>
            <person name="Birren B."/>
        </authorList>
    </citation>
    <scope>NUCLEOTIDE SEQUENCE [LARGE SCALE GENOMIC DNA]</scope>
</reference>
<dbReference type="RefSeq" id="XP_003139220.1">
    <property type="nucleotide sequence ID" value="XM_003139172.1"/>
</dbReference>
<accession>A0A1S0U4S5</accession>
<dbReference type="EMBL" id="JH712085">
    <property type="protein sequence ID" value="EFO24856.1"/>
    <property type="molecule type" value="Genomic_DNA"/>
</dbReference>
<evidence type="ECO:0000313" key="1">
    <source>
        <dbReference type="EMBL" id="EFO24856.1"/>
    </source>
</evidence>
<proteinExistence type="predicted"/>
<dbReference type="AlphaFoldDB" id="A0A1S0U4S5"/>
<gene>
    <name evidence="1" type="ORF">LOAG_03635</name>
</gene>
<protein>
    <submittedName>
        <fullName evidence="1">Uncharacterized protein</fullName>
    </submittedName>
</protein>
<sequence length="106" mass="11742">MPQTLSSTAPATEPLAVGFEVSFRDNRDSFTFARAIIHYRESGEDGSWEAADDQCHNVSWQKLSVLGFDELKLKDGVEDKETPKPLLIQLLRRLSMRSSGGTTKAG</sequence>
<dbReference type="GeneID" id="9941024"/>
<dbReference type="CTD" id="9941024"/>
<organism evidence="1">
    <name type="scientific">Loa loa</name>
    <name type="common">Eye worm</name>
    <name type="synonym">Filaria loa</name>
    <dbReference type="NCBI Taxonomy" id="7209"/>
    <lineage>
        <taxon>Eukaryota</taxon>
        <taxon>Metazoa</taxon>
        <taxon>Ecdysozoa</taxon>
        <taxon>Nematoda</taxon>
        <taxon>Chromadorea</taxon>
        <taxon>Rhabditida</taxon>
        <taxon>Spirurina</taxon>
        <taxon>Spiruromorpha</taxon>
        <taxon>Filarioidea</taxon>
        <taxon>Onchocercidae</taxon>
        <taxon>Loa</taxon>
    </lineage>
</organism>